<evidence type="ECO:0000313" key="2">
    <source>
        <dbReference type="EMBL" id="MPM01961.1"/>
    </source>
</evidence>
<feature type="region of interest" description="Disordered" evidence="1">
    <location>
        <begin position="1"/>
        <end position="51"/>
    </location>
</feature>
<evidence type="ECO:0000256" key="1">
    <source>
        <dbReference type="SAM" id="MobiDB-lite"/>
    </source>
</evidence>
<gene>
    <name evidence="2" type="ORF">SDC9_48201</name>
</gene>
<comment type="caution">
    <text evidence="2">The sequence shown here is derived from an EMBL/GenBank/DDBJ whole genome shotgun (WGS) entry which is preliminary data.</text>
</comment>
<sequence>MEAEKPVNEQGQMKREKGRKDKRNRSKKQSKAKQTQKESVNKPKNTLLPEQGKKVFHSNLPQVPVKRVAEPLESCKICGEVIDVIASALTHPEGGFCHFDCVLNQIAAEQPLADNQKVSYIGRGTFAVVETKEDGTFTFLRRVVWENAESFEQMKKFVEATKQ</sequence>
<name>A0A644WEQ9_9ZZZZ</name>
<proteinExistence type="predicted"/>
<organism evidence="2">
    <name type="scientific">bioreactor metagenome</name>
    <dbReference type="NCBI Taxonomy" id="1076179"/>
    <lineage>
        <taxon>unclassified sequences</taxon>
        <taxon>metagenomes</taxon>
        <taxon>ecological metagenomes</taxon>
    </lineage>
</organism>
<protein>
    <submittedName>
        <fullName evidence="2">Uncharacterized protein</fullName>
    </submittedName>
</protein>
<feature type="compositionally biased region" description="Basic residues" evidence="1">
    <location>
        <begin position="20"/>
        <end position="31"/>
    </location>
</feature>
<dbReference type="AlphaFoldDB" id="A0A644WEQ9"/>
<dbReference type="EMBL" id="VSSQ01000834">
    <property type="protein sequence ID" value="MPM01961.1"/>
    <property type="molecule type" value="Genomic_DNA"/>
</dbReference>
<feature type="compositionally biased region" description="Basic and acidic residues" evidence="1">
    <location>
        <begin position="1"/>
        <end position="19"/>
    </location>
</feature>
<reference evidence="2" key="1">
    <citation type="submission" date="2019-08" db="EMBL/GenBank/DDBJ databases">
        <authorList>
            <person name="Kucharzyk K."/>
            <person name="Murdoch R.W."/>
            <person name="Higgins S."/>
            <person name="Loffler F."/>
        </authorList>
    </citation>
    <scope>NUCLEOTIDE SEQUENCE</scope>
</reference>
<accession>A0A644WEQ9</accession>